<gene>
    <name evidence="1" type="ORF">scyTo_0004311</name>
</gene>
<accession>A0A401NPF1</accession>
<name>A0A401NPF1_SCYTO</name>
<evidence type="ECO:0000313" key="2">
    <source>
        <dbReference type="Proteomes" id="UP000288216"/>
    </source>
</evidence>
<reference evidence="1 2" key="1">
    <citation type="journal article" date="2018" name="Nat. Ecol. Evol.">
        <title>Shark genomes provide insights into elasmobranch evolution and the origin of vertebrates.</title>
        <authorList>
            <person name="Hara Y"/>
            <person name="Yamaguchi K"/>
            <person name="Onimaru K"/>
            <person name="Kadota M"/>
            <person name="Koyanagi M"/>
            <person name="Keeley SD"/>
            <person name="Tatsumi K"/>
            <person name="Tanaka K"/>
            <person name="Motone F"/>
            <person name="Kageyama Y"/>
            <person name="Nozu R"/>
            <person name="Adachi N"/>
            <person name="Nishimura O"/>
            <person name="Nakagawa R"/>
            <person name="Tanegashima C"/>
            <person name="Kiyatake I"/>
            <person name="Matsumoto R"/>
            <person name="Murakumo K"/>
            <person name="Nishida K"/>
            <person name="Terakita A"/>
            <person name="Kuratani S"/>
            <person name="Sato K"/>
            <person name="Hyodo S Kuraku.S."/>
        </authorList>
    </citation>
    <scope>NUCLEOTIDE SEQUENCE [LARGE SCALE GENOMIC DNA]</scope>
</reference>
<protein>
    <submittedName>
        <fullName evidence="1">Uncharacterized protein</fullName>
    </submittedName>
</protein>
<keyword evidence="2" id="KW-1185">Reference proteome</keyword>
<sequence>MVCGLSCCTRQFGTPPAFKSHPAPVIGLSRLSCAEWLRTCFNRWLGLVCVITSEWGLERKGCTVGTVWSCESTLRVESRSFQEDLLGKKEYNLSDSLIGDSCV</sequence>
<dbReference type="EMBL" id="BFAA01001268">
    <property type="protein sequence ID" value="GCB62778.1"/>
    <property type="molecule type" value="Genomic_DNA"/>
</dbReference>
<dbReference type="Proteomes" id="UP000288216">
    <property type="component" value="Unassembled WGS sequence"/>
</dbReference>
<dbReference type="AlphaFoldDB" id="A0A401NPF1"/>
<organism evidence="1 2">
    <name type="scientific">Scyliorhinus torazame</name>
    <name type="common">Cloudy catshark</name>
    <name type="synonym">Catulus torazame</name>
    <dbReference type="NCBI Taxonomy" id="75743"/>
    <lineage>
        <taxon>Eukaryota</taxon>
        <taxon>Metazoa</taxon>
        <taxon>Chordata</taxon>
        <taxon>Craniata</taxon>
        <taxon>Vertebrata</taxon>
        <taxon>Chondrichthyes</taxon>
        <taxon>Elasmobranchii</taxon>
        <taxon>Galeomorphii</taxon>
        <taxon>Galeoidea</taxon>
        <taxon>Carcharhiniformes</taxon>
        <taxon>Scyliorhinidae</taxon>
        <taxon>Scyliorhinus</taxon>
    </lineage>
</organism>
<evidence type="ECO:0000313" key="1">
    <source>
        <dbReference type="EMBL" id="GCB62778.1"/>
    </source>
</evidence>
<comment type="caution">
    <text evidence="1">The sequence shown here is derived from an EMBL/GenBank/DDBJ whole genome shotgun (WGS) entry which is preliminary data.</text>
</comment>
<proteinExistence type="predicted"/>